<proteinExistence type="predicted"/>
<organism evidence="1 2">
    <name type="scientific">Salinicoccus hispanicus</name>
    <dbReference type="NCBI Taxonomy" id="157225"/>
    <lineage>
        <taxon>Bacteria</taxon>
        <taxon>Bacillati</taxon>
        <taxon>Bacillota</taxon>
        <taxon>Bacilli</taxon>
        <taxon>Bacillales</taxon>
        <taxon>Staphylococcaceae</taxon>
        <taxon>Salinicoccus</taxon>
    </lineage>
</organism>
<keyword evidence="2" id="KW-1185">Reference proteome</keyword>
<evidence type="ECO:0000313" key="2">
    <source>
        <dbReference type="Proteomes" id="UP000436284"/>
    </source>
</evidence>
<gene>
    <name evidence="1" type="ORF">GQ671_00440</name>
</gene>
<dbReference type="OrthoDB" id="2390055at2"/>
<sequence length="109" mass="12820">MMLRARVPLPIITRNIRRGIKCRRCHAFGWQTIGGSIGKCSSCGQVESVQMVARDYFSKLDLLYPDDIYKRRDIMDHLNLSISEYTLQKVIRSNFKRLGHHKRIYFFSP</sequence>
<accession>A0A6N8TV47</accession>
<protein>
    <submittedName>
        <fullName evidence="1">Uncharacterized protein</fullName>
    </submittedName>
</protein>
<comment type="caution">
    <text evidence="1">The sequence shown here is derived from an EMBL/GenBank/DDBJ whole genome shotgun (WGS) entry which is preliminary data.</text>
</comment>
<name>A0A6N8TV47_9STAP</name>
<dbReference type="EMBL" id="WUUK01000001">
    <property type="protein sequence ID" value="MXQ49764.1"/>
    <property type="molecule type" value="Genomic_DNA"/>
</dbReference>
<reference evidence="1 2" key="1">
    <citation type="submission" date="2019-12" db="EMBL/GenBank/DDBJ databases">
        <title>Salinicoccus cyprini sp. nov., isolated from gastro-intestinal tract of mirror carp, Cyprinus carpio var. specularis, collected from Gobind Sagar Reservoir, Himachal Pradesh, India.</title>
        <authorList>
            <person name="Talwar C."/>
            <person name="Singh A.K."/>
            <person name="Lal R."/>
            <person name="Negi R.K."/>
        </authorList>
    </citation>
    <scope>NUCLEOTIDE SEQUENCE [LARGE SCALE GENOMIC DNA]</scope>
    <source>
        <strain evidence="1 2">J-82</strain>
    </source>
</reference>
<evidence type="ECO:0000313" key="1">
    <source>
        <dbReference type="EMBL" id="MXQ49764.1"/>
    </source>
</evidence>
<dbReference type="AlphaFoldDB" id="A0A6N8TV47"/>
<dbReference type="Proteomes" id="UP000436284">
    <property type="component" value="Unassembled WGS sequence"/>
</dbReference>